<dbReference type="EMBL" id="JAEMHK010000005">
    <property type="protein sequence ID" value="MBJ6800301.1"/>
    <property type="molecule type" value="Genomic_DNA"/>
</dbReference>
<name>A0ABS0YQV9_9BACT</name>
<feature type="region of interest" description="Disordered" evidence="1">
    <location>
        <begin position="53"/>
        <end position="94"/>
    </location>
</feature>
<evidence type="ECO:0000256" key="2">
    <source>
        <dbReference type="SAM" id="SignalP"/>
    </source>
</evidence>
<evidence type="ECO:0000256" key="1">
    <source>
        <dbReference type="SAM" id="MobiDB-lite"/>
    </source>
</evidence>
<sequence length="94" mass="10607">MRHARSTLLVIALLTLSACTIFEANQQPQVQPAPVRELSVPIGKNWKVVEEPPALGNERRERLPFQTEQSVQPEGVQRPGAVPEEKERKIETTR</sequence>
<keyword evidence="2" id="KW-0732">Signal</keyword>
<dbReference type="RefSeq" id="WP_199394807.1">
    <property type="nucleotide sequence ID" value="NZ_JAEMHK010000005.1"/>
</dbReference>
<dbReference type="PROSITE" id="PS51257">
    <property type="entry name" value="PROKAR_LIPOPROTEIN"/>
    <property type="match status" value="1"/>
</dbReference>
<comment type="caution">
    <text evidence="3">The sequence shown here is derived from an EMBL/GenBank/DDBJ whole genome shotgun (WGS) entry which is preliminary data.</text>
</comment>
<feature type="signal peptide" evidence="2">
    <location>
        <begin position="1"/>
        <end position="24"/>
    </location>
</feature>
<evidence type="ECO:0000313" key="4">
    <source>
        <dbReference type="Proteomes" id="UP000641025"/>
    </source>
</evidence>
<dbReference type="Proteomes" id="UP000641025">
    <property type="component" value="Unassembled WGS sequence"/>
</dbReference>
<keyword evidence="4" id="KW-1185">Reference proteome</keyword>
<feature type="chain" id="PRO_5046030532" description="Lipoprotein" evidence="2">
    <location>
        <begin position="25"/>
        <end position="94"/>
    </location>
</feature>
<protein>
    <recommendedName>
        <fullName evidence="5">Lipoprotein</fullName>
    </recommendedName>
</protein>
<reference evidence="3 4" key="1">
    <citation type="submission" date="2020-12" db="EMBL/GenBank/DDBJ databases">
        <title>Geomonas sp. Red259, isolated from paddy soil.</title>
        <authorList>
            <person name="Xu Z."/>
            <person name="Zhang Z."/>
            <person name="Masuda Y."/>
            <person name="Itoh H."/>
            <person name="Senoo K."/>
        </authorList>
    </citation>
    <scope>NUCLEOTIDE SEQUENCE [LARGE SCALE GENOMIC DNA]</scope>
    <source>
        <strain evidence="3 4">Red259</strain>
    </source>
</reference>
<proteinExistence type="predicted"/>
<evidence type="ECO:0000313" key="3">
    <source>
        <dbReference type="EMBL" id="MBJ6800301.1"/>
    </source>
</evidence>
<evidence type="ECO:0008006" key="5">
    <source>
        <dbReference type="Google" id="ProtNLM"/>
    </source>
</evidence>
<feature type="compositionally biased region" description="Basic and acidic residues" evidence="1">
    <location>
        <begin position="83"/>
        <end position="94"/>
    </location>
</feature>
<accession>A0ABS0YQV9</accession>
<gene>
    <name evidence="3" type="ORF">JFN90_09150</name>
</gene>
<organism evidence="3 4">
    <name type="scientific">Geomonas propionica</name>
    <dbReference type="NCBI Taxonomy" id="2798582"/>
    <lineage>
        <taxon>Bacteria</taxon>
        <taxon>Pseudomonadati</taxon>
        <taxon>Thermodesulfobacteriota</taxon>
        <taxon>Desulfuromonadia</taxon>
        <taxon>Geobacterales</taxon>
        <taxon>Geobacteraceae</taxon>
        <taxon>Geomonas</taxon>
    </lineage>
</organism>